<accession>A0A1I8IYY2</accession>
<reference evidence="3" key="1">
    <citation type="submission" date="2016-11" db="UniProtKB">
        <authorList>
            <consortium name="WormBaseParasite"/>
        </authorList>
    </citation>
    <scope>IDENTIFICATION</scope>
</reference>
<feature type="compositionally biased region" description="Basic residues" evidence="1">
    <location>
        <begin position="184"/>
        <end position="193"/>
    </location>
</feature>
<dbReference type="Proteomes" id="UP000095280">
    <property type="component" value="Unplaced"/>
</dbReference>
<feature type="region of interest" description="Disordered" evidence="1">
    <location>
        <begin position="149"/>
        <end position="200"/>
    </location>
</feature>
<dbReference type="WBParaSite" id="maker-uti_cns_0034456-snap-gene-0.2-mRNA-1">
    <property type="protein sequence ID" value="maker-uti_cns_0034456-snap-gene-0.2-mRNA-1"/>
    <property type="gene ID" value="maker-uti_cns_0034456-snap-gene-0.2"/>
</dbReference>
<evidence type="ECO:0000313" key="3">
    <source>
        <dbReference type="WBParaSite" id="maker-uti_cns_0034456-snap-gene-0.2-mRNA-1"/>
    </source>
</evidence>
<evidence type="ECO:0000313" key="2">
    <source>
        <dbReference type="Proteomes" id="UP000095280"/>
    </source>
</evidence>
<feature type="compositionally biased region" description="Pro residues" evidence="1">
    <location>
        <begin position="288"/>
        <end position="299"/>
    </location>
</feature>
<name>A0A1I8IYY2_9PLAT</name>
<evidence type="ECO:0000256" key="1">
    <source>
        <dbReference type="SAM" id="MobiDB-lite"/>
    </source>
</evidence>
<dbReference type="AlphaFoldDB" id="A0A1I8IYY2"/>
<protein>
    <submittedName>
        <fullName evidence="3">HTH La-type RNA-binding domain-containing protein</fullName>
    </submittedName>
</protein>
<sequence>SAWLIWSRAVALHRDMACRRPVVEAVRALVKIGDFGLMRLLPANHEVHPMGNKHRAPLRLCPRKRFAILRFSTRPQTNRKLLGHSDRFDERDRRAAKRAIKFLVDGRVAVTDLRHRRLLLKTKGRNICPTVFTQSREFLVCTARTSAPAKSRSSEARQQQVQLPDRLVEDDDKPVSKRDGQASKKTRGNGQRHRLGEPAQQTPFDSVIAGCIGGFQRQQSLASGFISASHRFGAAEALNSATILLDAASTITASGIQRWRRSRRRGGVAGSLQPARLPISAQRRAGAPPAPRLPAQPPVGSPIEPLIAQLRLYQNVRSSSSSLPASASGFIIDNERAAGQPAQSGARGRGGECLPPLMRHSGDLQAASRRLKIDQLLRLVWRTRPECERSAGSFKRWIVEDGWSRF</sequence>
<feature type="compositionally biased region" description="Basic and acidic residues" evidence="1">
    <location>
        <begin position="173"/>
        <end position="182"/>
    </location>
</feature>
<keyword evidence="2" id="KW-1185">Reference proteome</keyword>
<feature type="region of interest" description="Disordered" evidence="1">
    <location>
        <begin position="260"/>
        <end position="299"/>
    </location>
</feature>
<organism evidence="2 3">
    <name type="scientific">Macrostomum lignano</name>
    <dbReference type="NCBI Taxonomy" id="282301"/>
    <lineage>
        <taxon>Eukaryota</taxon>
        <taxon>Metazoa</taxon>
        <taxon>Spiralia</taxon>
        <taxon>Lophotrochozoa</taxon>
        <taxon>Platyhelminthes</taxon>
        <taxon>Rhabditophora</taxon>
        <taxon>Macrostomorpha</taxon>
        <taxon>Macrostomida</taxon>
        <taxon>Macrostomidae</taxon>
        <taxon>Macrostomum</taxon>
    </lineage>
</organism>
<proteinExistence type="predicted"/>